<dbReference type="RefSeq" id="WP_378281606.1">
    <property type="nucleotide sequence ID" value="NZ_JBHSON010000011.1"/>
</dbReference>
<evidence type="ECO:0000256" key="3">
    <source>
        <dbReference type="ARBA" id="ARBA00023295"/>
    </source>
</evidence>
<sequence>MRRPLLALLTGALVSVLVAVVSALAAPDGDGSAAPLRSGPPVRPGSPGTTGPPAQQPMNAARPELRPALDSNFPDPEIVRAGNLYYGYATNDGGKNVPVATAPSPAGPWTRTGGDALPVLPPWAEPGRTWAPDVSARGDGSYLLYFTAGRKGTDDQCIGAATGPSPAGPFTPDAQGPLACRDGKDVIDPAAFTDTDGARYVLYKREGDGKKAPGGLFLQRTTPDGMRADGEPTQLLTRSGDEPILVEAPALVKRDGRYVLFYAAGVFYSPDYQTRYATASAITGPYTKAAGPLLSTDGYGKQITGPGGADVVHDGTDSYLVFHGITKFWGGDAVQRSMYVAQLGWAANAAPVVRGSPVRYEAEKGRVYGARVLRDVPGTSGGAAVGYIDNAQCLVDLDVYAPAAGAYLVRIRYANRSPGGGEAAEHVLTVNGAAPVAVAYPPGGSSPQWKDATVEAGLRAGWNVLRLTYGSGFAELDHIDVS</sequence>
<protein>
    <submittedName>
        <fullName evidence="8">Family 43 glycosylhydrolase</fullName>
    </submittedName>
</protein>
<feature type="chain" id="PRO_5046478563" evidence="6">
    <location>
        <begin position="26"/>
        <end position="482"/>
    </location>
</feature>
<keyword evidence="2 4" id="KW-0378">Hydrolase</keyword>
<organism evidence="8 9">
    <name type="scientific">Actinomadura rugatobispora</name>
    <dbReference type="NCBI Taxonomy" id="1994"/>
    <lineage>
        <taxon>Bacteria</taxon>
        <taxon>Bacillati</taxon>
        <taxon>Actinomycetota</taxon>
        <taxon>Actinomycetes</taxon>
        <taxon>Streptosporangiales</taxon>
        <taxon>Thermomonosporaceae</taxon>
        <taxon>Actinomadura</taxon>
    </lineage>
</organism>
<feature type="compositionally biased region" description="Low complexity" evidence="5">
    <location>
        <begin position="35"/>
        <end position="53"/>
    </location>
</feature>
<name>A0ABW0ZTH2_9ACTN</name>
<dbReference type="Pfam" id="PF16990">
    <property type="entry name" value="CBM_35"/>
    <property type="match status" value="1"/>
</dbReference>
<keyword evidence="3 4" id="KW-0326">Glycosidase</keyword>
<dbReference type="Proteomes" id="UP001596074">
    <property type="component" value="Unassembled WGS sequence"/>
</dbReference>
<feature type="domain" description="CBM6" evidence="7">
    <location>
        <begin position="358"/>
        <end position="482"/>
    </location>
</feature>
<dbReference type="EMBL" id="JBHSON010000011">
    <property type="protein sequence ID" value="MFC5745987.1"/>
    <property type="molecule type" value="Genomic_DNA"/>
</dbReference>
<dbReference type="InterPro" id="IPR006710">
    <property type="entry name" value="Glyco_hydro_43"/>
</dbReference>
<evidence type="ECO:0000256" key="5">
    <source>
        <dbReference type="SAM" id="MobiDB-lite"/>
    </source>
</evidence>
<dbReference type="SUPFAM" id="SSF75005">
    <property type="entry name" value="Arabinanase/levansucrase/invertase"/>
    <property type="match status" value="1"/>
</dbReference>
<dbReference type="InterPro" id="IPR023296">
    <property type="entry name" value="Glyco_hydro_beta-prop_sf"/>
</dbReference>
<dbReference type="SUPFAM" id="SSF49785">
    <property type="entry name" value="Galactose-binding domain-like"/>
    <property type="match status" value="1"/>
</dbReference>
<comment type="similarity">
    <text evidence="1 4">Belongs to the glycosyl hydrolase 43 family.</text>
</comment>
<dbReference type="CDD" id="cd08999">
    <property type="entry name" value="GH43_ABN-like"/>
    <property type="match status" value="1"/>
</dbReference>
<proteinExistence type="inferred from homology"/>
<gene>
    <name evidence="8" type="ORF">ACFPZN_10240</name>
</gene>
<evidence type="ECO:0000256" key="4">
    <source>
        <dbReference type="RuleBase" id="RU361187"/>
    </source>
</evidence>
<dbReference type="Pfam" id="PF04616">
    <property type="entry name" value="Glyco_hydro_43"/>
    <property type="match status" value="1"/>
</dbReference>
<dbReference type="PROSITE" id="PS51175">
    <property type="entry name" value="CBM6"/>
    <property type="match status" value="1"/>
</dbReference>
<evidence type="ECO:0000313" key="9">
    <source>
        <dbReference type="Proteomes" id="UP001596074"/>
    </source>
</evidence>
<keyword evidence="6" id="KW-0732">Signal</keyword>
<dbReference type="Gene3D" id="2.115.10.20">
    <property type="entry name" value="Glycosyl hydrolase domain, family 43"/>
    <property type="match status" value="1"/>
</dbReference>
<feature type="region of interest" description="Disordered" evidence="5">
    <location>
        <begin position="28"/>
        <end position="59"/>
    </location>
</feature>
<evidence type="ECO:0000256" key="1">
    <source>
        <dbReference type="ARBA" id="ARBA00009865"/>
    </source>
</evidence>
<dbReference type="PANTHER" id="PTHR42812">
    <property type="entry name" value="BETA-XYLOSIDASE"/>
    <property type="match status" value="1"/>
</dbReference>
<dbReference type="PANTHER" id="PTHR42812:SF5">
    <property type="entry name" value="ENDO-ARABINASE"/>
    <property type="match status" value="1"/>
</dbReference>
<evidence type="ECO:0000256" key="6">
    <source>
        <dbReference type="SAM" id="SignalP"/>
    </source>
</evidence>
<evidence type="ECO:0000313" key="8">
    <source>
        <dbReference type="EMBL" id="MFC5745987.1"/>
    </source>
</evidence>
<feature type="signal peptide" evidence="6">
    <location>
        <begin position="1"/>
        <end position="25"/>
    </location>
</feature>
<keyword evidence="9" id="KW-1185">Reference proteome</keyword>
<dbReference type="InterPro" id="IPR008979">
    <property type="entry name" value="Galactose-bd-like_sf"/>
</dbReference>
<comment type="caution">
    <text evidence="8">The sequence shown here is derived from an EMBL/GenBank/DDBJ whole genome shotgun (WGS) entry which is preliminary data.</text>
</comment>
<evidence type="ECO:0000259" key="7">
    <source>
        <dbReference type="PROSITE" id="PS51175"/>
    </source>
</evidence>
<evidence type="ECO:0000256" key="2">
    <source>
        <dbReference type="ARBA" id="ARBA00022801"/>
    </source>
</evidence>
<dbReference type="InterPro" id="IPR005084">
    <property type="entry name" value="CBM6"/>
</dbReference>
<dbReference type="Gene3D" id="2.60.120.260">
    <property type="entry name" value="Galactose-binding domain-like"/>
    <property type="match status" value="1"/>
</dbReference>
<dbReference type="InterPro" id="IPR051795">
    <property type="entry name" value="Glycosyl_Hydrlase_43"/>
</dbReference>
<reference evidence="9" key="1">
    <citation type="journal article" date="2019" name="Int. J. Syst. Evol. Microbiol.">
        <title>The Global Catalogue of Microorganisms (GCM) 10K type strain sequencing project: providing services to taxonomists for standard genome sequencing and annotation.</title>
        <authorList>
            <consortium name="The Broad Institute Genomics Platform"/>
            <consortium name="The Broad Institute Genome Sequencing Center for Infectious Disease"/>
            <person name="Wu L."/>
            <person name="Ma J."/>
        </authorList>
    </citation>
    <scope>NUCLEOTIDE SEQUENCE [LARGE SCALE GENOMIC DNA]</scope>
    <source>
        <strain evidence="9">KCTC 42087</strain>
    </source>
</reference>
<accession>A0ABW0ZTH2</accession>